<dbReference type="Gene3D" id="3.40.50.10610">
    <property type="entry name" value="ABC-type transport auxiliary lipoprotein component"/>
    <property type="match status" value="1"/>
</dbReference>
<dbReference type="GO" id="GO:0030288">
    <property type="term" value="C:outer membrane-bounded periplasmic space"/>
    <property type="evidence" value="ECO:0007669"/>
    <property type="project" value="InterPro"/>
</dbReference>
<reference evidence="2" key="2">
    <citation type="submission" date="2024-06" db="EMBL/GenBank/DDBJ databases">
        <authorList>
            <person name="Plum-Jensen L.E."/>
            <person name="Schramm A."/>
            <person name="Marshall I.P.G."/>
        </authorList>
    </citation>
    <scope>NUCLEOTIDE SEQUENCE</scope>
    <source>
        <strain evidence="2">Rat1</strain>
    </source>
</reference>
<name>A0AAU8LPZ2_9BACT</name>
<sequence length="224" mass="25178">MNWMRCFIVTAVVCIFSVYSSQPAWAERKNFMIPPFQNFSPCKVRTEYEVTFNDIEHPTTIITKSFQIDQYSEAGRSLLENKLVNMGAKIIERGRIDQMLYESKFTRQNGYVNEESALEMGMLAGADTLLMGTILNIQDEEETITAYGLNEHIKKTICSIRARIIDIKSGNIFFSETAKGEAASTASKHGGKINSDNAYAALKKAIDNLVEKDSFQNIVTKSSN</sequence>
<evidence type="ECO:0000313" key="2">
    <source>
        <dbReference type="EMBL" id="XCN71264.1"/>
    </source>
</evidence>
<feature type="chain" id="PRO_5043414664" evidence="1">
    <location>
        <begin position="27"/>
        <end position="224"/>
    </location>
</feature>
<dbReference type="InterPro" id="IPR005534">
    <property type="entry name" value="Curli_assmbl/transp-comp_CsgG"/>
</dbReference>
<evidence type="ECO:0000256" key="1">
    <source>
        <dbReference type="SAM" id="SignalP"/>
    </source>
</evidence>
<accession>A0AAU8LPZ2</accession>
<gene>
    <name evidence="2" type="ORF">Q3M24_13180</name>
</gene>
<reference evidence="2" key="1">
    <citation type="journal article" date="2024" name="Syst. Appl. Microbiol.">
        <title>First single-strain enrichments of Electrothrix cable bacteria, description of E. aestuarii sp. nov. and E. rattekaaiensis sp. nov., and proposal of a cable bacteria taxonomy following the rules of the SeqCode.</title>
        <authorList>
            <person name="Plum-Jensen L.E."/>
            <person name="Schramm A."/>
            <person name="Marshall I.P.G."/>
        </authorList>
    </citation>
    <scope>NUCLEOTIDE SEQUENCE</scope>
    <source>
        <strain evidence="2">Rat1</strain>
    </source>
</reference>
<feature type="signal peptide" evidence="1">
    <location>
        <begin position="1"/>
        <end position="26"/>
    </location>
</feature>
<organism evidence="2">
    <name type="scientific">Candidatus Electrothrix aestuarii</name>
    <dbReference type="NCBI Taxonomy" id="3062594"/>
    <lineage>
        <taxon>Bacteria</taxon>
        <taxon>Pseudomonadati</taxon>
        <taxon>Thermodesulfobacteriota</taxon>
        <taxon>Desulfobulbia</taxon>
        <taxon>Desulfobulbales</taxon>
        <taxon>Desulfobulbaceae</taxon>
        <taxon>Candidatus Electrothrix</taxon>
    </lineage>
</organism>
<dbReference type="EMBL" id="CP159373">
    <property type="protein sequence ID" value="XCN71264.1"/>
    <property type="molecule type" value="Genomic_DNA"/>
</dbReference>
<dbReference type="KEGG" id="eaj:Q3M24_13180"/>
<dbReference type="Pfam" id="PF03783">
    <property type="entry name" value="CsgG"/>
    <property type="match status" value="1"/>
</dbReference>
<dbReference type="AlphaFoldDB" id="A0AAU8LPZ2"/>
<keyword evidence="1" id="KW-0732">Signal</keyword>
<protein>
    <submittedName>
        <fullName evidence="2">CsgG/HfaB family protein</fullName>
    </submittedName>
</protein>
<proteinExistence type="predicted"/>